<proteinExistence type="predicted"/>
<dbReference type="Pfam" id="PF08238">
    <property type="entry name" value="Sel1"/>
    <property type="match status" value="9"/>
</dbReference>
<dbReference type="PRINTS" id="PR00109">
    <property type="entry name" value="TYRKINASE"/>
</dbReference>
<dbReference type="InterPro" id="IPR001245">
    <property type="entry name" value="Ser-Thr/Tyr_kinase_cat_dom"/>
</dbReference>
<feature type="domain" description="Protein kinase" evidence="1">
    <location>
        <begin position="34"/>
        <end position="296"/>
    </location>
</feature>
<dbReference type="GO" id="GO:0004672">
    <property type="term" value="F:protein kinase activity"/>
    <property type="evidence" value="ECO:0007669"/>
    <property type="project" value="InterPro"/>
</dbReference>
<comment type="caution">
    <text evidence="2">The sequence shown here is derived from an EMBL/GenBank/DDBJ whole genome shotgun (WGS) entry which is preliminary data.</text>
</comment>
<dbReference type="SUPFAM" id="SSF81901">
    <property type="entry name" value="HCP-like"/>
    <property type="match status" value="2"/>
</dbReference>
<dbReference type="PANTHER" id="PTHR43628:SF1">
    <property type="entry name" value="CHITIN SYNTHASE REGULATORY FACTOR 2-RELATED"/>
    <property type="match status" value="1"/>
</dbReference>
<evidence type="ECO:0000313" key="3">
    <source>
        <dbReference type="Proteomes" id="UP000022910"/>
    </source>
</evidence>
<dbReference type="EMBL" id="JEMT01012731">
    <property type="protein sequence ID" value="EXX74747.1"/>
    <property type="molecule type" value="Genomic_DNA"/>
</dbReference>
<dbReference type="SMART" id="SM00671">
    <property type="entry name" value="SEL1"/>
    <property type="match status" value="9"/>
</dbReference>
<evidence type="ECO:0000313" key="2">
    <source>
        <dbReference type="EMBL" id="EXX74747.1"/>
    </source>
</evidence>
<evidence type="ECO:0000259" key="1">
    <source>
        <dbReference type="PROSITE" id="PS50011"/>
    </source>
</evidence>
<dbReference type="HOGENOM" id="CLU_000288_7_12_1"/>
<gene>
    <name evidence="2" type="ORF">RirG_048260</name>
</gene>
<sequence>MSDKIASNDLNECINYIEEAITKKYIKYYEYKNFHNIEKIRNSTFGEIYCANLKNSEQYFALKSFNLDKFTIKEIVNEFELHRKVNFHDNIIQFFGFAYKENQNNQVMKYLLVVEYVGNNSLQKHLKENFKKLTWEDKYKLAYQLTCVISLLHDEEIFHCDLNSMNILVYENTIKLVDFGLSKRIFEASKQQSDLVSMIPYVDPKKFVSSKPYSLNKKSDVYSIGVILWEISSGQKPFKEEIYDANLATQILQGYREIIVPDTPIDYSNLYIECWSFEPDDRPDMIQVVTKLKEIITKSVNCDQSLSTQQFNNVENIHINDNNLLQVIQNFDKIDIKEIEPKTQDINKYIFEEDLSFVVDELVDLYFKKVNEGKEEKMRKQTILNYIDNNGLKLQEIHKWLINNQDDSNFYYLLGYFNFQGIIGEVNKQKAFELFQKAAKLGNNAAQYNLANMYIDGEGIDKNYKKAFELSLGLAEKKYSSGINLLGFCYKYGIGTDIDEQKTFESYQKAANLGNSNGLNNLGTCYEKGTGTDINEQKAFESYKKAADLGNSSGMNNLGFCYENGAGTDVNEQKAFEIYQKAAAFGNSYGINNLAKCYKYGIGTGINIQKAFELYYKAANLGNSCGMFNLGMCYENGTGTDISEQKAFEFYQKAANLGNSSGINNLACCYKNGVGTSTNEQKAFKLYQKSADLGNLCGMYNLGVCYEEGVGIEKDLNESIYWYSKSAAQGSDDAQDKLNNIFLNL</sequence>
<accession>A0A015JYY8</accession>
<dbReference type="InterPro" id="IPR011009">
    <property type="entry name" value="Kinase-like_dom_sf"/>
</dbReference>
<dbReference type="Gene3D" id="1.10.510.10">
    <property type="entry name" value="Transferase(Phosphotransferase) domain 1"/>
    <property type="match status" value="1"/>
</dbReference>
<dbReference type="GO" id="GO:0005524">
    <property type="term" value="F:ATP binding"/>
    <property type="evidence" value="ECO:0007669"/>
    <property type="project" value="InterPro"/>
</dbReference>
<dbReference type="InterPro" id="IPR052945">
    <property type="entry name" value="Mitotic_Regulator"/>
</dbReference>
<dbReference type="PANTHER" id="PTHR43628">
    <property type="entry name" value="ACTIVATOR OF C KINASE PROTEIN 1-RELATED"/>
    <property type="match status" value="1"/>
</dbReference>
<dbReference type="PROSITE" id="PS50011">
    <property type="entry name" value="PROTEIN_KINASE_DOM"/>
    <property type="match status" value="1"/>
</dbReference>
<dbReference type="Pfam" id="PF07714">
    <property type="entry name" value="PK_Tyr_Ser-Thr"/>
    <property type="match status" value="1"/>
</dbReference>
<organism evidence="2 3">
    <name type="scientific">Rhizophagus irregularis (strain DAOM 197198w)</name>
    <name type="common">Glomus intraradices</name>
    <dbReference type="NCBI Taxonomy" id="1432141"/>
    <lineage>
        <taxon>Eukaryota</taxon>
        <taxon>Fungi</taxon>
        <taxon>Fungi incertae sedis</taxon>
        <taxon>Mucoromycota</taxon>
        <taxon>Glomeromycotina</taxon>
        <taxon>Glomeromycetes</taxon>
        <taxon>Glomerales</taxon>
        <taxon>Glomeraceae</taxon>
        <taxon>Rhizophagus</taxon>
    </lineage>
</organism>
<dbReference type="InterPro" id="IPR011990">
    <property type="entry name" value="TPR-like_helical_dom_sf"/>
</dbReference>
<dbReference type="Proteomes" id="UP000022910">
    <property type="component" value="Unassembled WGS sequence"/>
</dbReference>
<reference evidence="2 3" key="1">
    <citation type="submission" date="2014-02" db="EMBL/GenBank/DDBJ databases">
        <title>Single nucleus genome sequencing reveals high similarity among nuclei of an endomycorrhizal fungus.</title>
        <authorList>
            <person name="Lin K."/>
            <person name="Geurts R."/>
            <person name="Zhang Z."/>
            <person name="Limpens E."/>
            <person name="Saunders D.G."/>
            <person name="Mu D."/>
            <person name="Pang E."/>
            <person name="Cao H."/>
            <person name="Cha H."/>
            <person name="Lin T."/>
            <person name="Zhou Q."/>
            <person name="Shang Y."/>
            <person name="Li Y."/>
            <person name="Ivanov S."/>
            <person name="Sharma T."/>
            <person name="Velzen R.V."/>
            <person name="Ruijter N.D."/>
            <person name="Aanen D.K."/>
            <person name="Win J."/>
            <person name="Kamoun S."/>
            <person name="Bisseling T."/>
            <person name="Huang S."/>
        </authorList>
    </citation>
    <scope>NUCLEOTIDE SEQUENCE [LARGE SCALE GENOMIC DNA]</scope>
    <source>
        <strain evidence="3">DAOM197198w</strain>
    </source>
</reference>
<dbReference type="InterPro" id="IPR006597">
    <property type="entry name" value="Sel1-like"/>
</dbReference>
<dbReference type="Gene3D" id="1.25.40.10">
    <property type="entry name" value="Tetratricopeptide repeat domain"/>
    <property type="match status" value="2"/>
</dbReference>
<name>A0A015JYY8_RHIIW</name>
<protein>
    <submittedName>
        <fullName evidence="2">Skt5p</fullName>
    </submittedName>
</protein>
<dbReference type="InterPro" id="IPR000719">
    <property type="entry name" value="Prot_kinase_dom"/>
</dbReference>
<dbReference type="OrthoDB" id="5418235at2759"/>
<dbReference type="AlphaFoldDB" id="A0A015JYY8"/>
<dbReference type="SUPFAM" id="SSF56112">
    <property type="entry name" value="Protein kinase-like (PK-like)"/>
    <property type="match status" value="1"/>
</dbReference>
<keyword evidence="3" id="KW-1185">Reference proteome</keyword>